<dbReference type="GO" id="GO:0004585">
    <property type="term" value="F:ornithine carbamoyltransferase activity"/>
    <property type="evidence" value="ECO:0007669"/>
    <property type="project" value="UniProtKB-UniRule"/>
</dbReference>
<dbReference type="PRINTS" id="PR00102">
    <property type="entry name" value="OTCASE"/>
</dbReference>
<dbReference type="FunFam" id="3.40.50.1370:FF:000008">
    <property type="entry name" value="Ornithine carbamoyltransferase"/>
    <property type="match status" value="1"/>
</dbReference>
<dbReference type="InterPro" id="IPR006131">
    <property type="entry name" value="Asp_carbamoyltransf_Asp/Orn-bd"/>
</dbReference>
<dbReference type="InterPro" id="IPR006132">
    <property type="entry name" value="Asp/Orn_carbamoyltranf_P-bd"/>
</dbReference>
<evidence type="ECO:0000256" key="4">
    <source>
        <dbReference type="ARBA" id="ARBA00022490"/>
    </source>
</evidence>
<dbReference type="PATRIC" id="fig|55802.8.peg.2683"/>
<evidence type="ECO:0000256" key="3">
    <source>
        <dbReference type="ARBA" id="ARBA00013007"/>
    </source>
</evidence>
<keyword evidence="7 10" id="KW-0808">Transferase</keyword>
<dbReference type="HAMAP" id="MF_01109">
    <property type="entry name" value="OTCase"/>
    <property type="match status" value="1"/>
</dbReference>
<keyword evidence="4 10" id="KW-0963">Cytoplasm</keyword>
<feature type="binding site" evidence="10">
    <location>
        <position position="232"/>
    </location>
    <ligand>
        <name>L-ornithine</name>
        <dbReference type="ChEBI" id="CHEBI:46911"/>
    </ligand>
</feature>
<dbReference type="PANTHER" id="PTHR45753">
    <property type="entry name" value="ORNITHINE CARBAMOYLTRANSFERASE, MITOCHONDRIAL"/>
    <property type="match status" value="1"/>
</dbReference>
<dbReference type="PRINTS" id="PR00100">
    <property type="entry name" value="AOTCASE"/>
</dbReference>
<dbReference type="GO" id="GO:0042450">
    <property type="term" value="P:L-arginine biosynthetic process via ornithine"/>
    <property type="evidence" value="ECO:0007669"/>
    <property type="project" value="UniProtKB-UniRule"/>
</dbReference>
<feature type="domain" description="Aspartate/ornithine carbamoyltransferase carbamoyl-P binding" evidence="12">
    <location>
        <begin position="10"/>
        <end position="150"/>
    </location>
</feature>
<comment type="catalytic activity">
    <reaction evidence="9 10">
        <text>carbamoyl phosphate + L-ornithine = L-citrulline + phosphate + H(+)</text>
        <dbReference type="Rhea" id="RHEA:19513"/>
        <dbReference type="ChEBI" id="CHEBI:15378"/>
        <dbReference type="ChEBI" id="CHEBI:43474"/>
        <dbReference type="ChEBI" id="CHEBI:46911"/>
        <dbReference type="ChEBI" id="CHEBI:57743"/>
        <dbReference type="ChEBI" id="CHEBI:58228"/>
        <dbReference type="EC" id="2.1.3.3"/>
    </reaction>
</comment>
<evidence type="ECO:0000256" key="10">
    <source>
        <dbReference type="HAMAP-Rule" id="MF_01109"/>
    </source>
</evidence>
<dbReference type="InterPro" id="IPR006130">
    <property type="entry name" value="Asp/Orn_carbamoylTrfase"/>
</dbReference>
<keyword evidence="6" id="KW-0028">Amino-acid biosynthesis</keyword>
<protein>
    <recommendedName>
        <fullName evidence="3 10">Ornithine carbamoyltransferase</fullName>
        <shortName evidence="10">OTCase</shortName>
        <ecNumber evidence="3 10">2.1.3.3</ecNumber>
    </recommendedName>
</protein>
<dbReference type="STRING" id="55802.TBCH5v1_2697"/>
<feature type="binding site" evidence="10">
    <location>
        <begin position="137"/>
        <end position="140"/>
    </location>
    <ligand>
        <name>carbamoyl phosphate</name>
        <dbReference type="ChEBI" id="CHEBI:58228"/>
    </ligand>
</feature>
<feature type="binding site" evidence="10">
    <location>
        <begin position="236"/>
        <end position="237"/>
    </location>
    <ligand>
        <name>L-ornithine</name>
        <dbReference type="ChEBI" id="CHEBI:46911"/>
    </ligand>
</feature>
<feature type="binding site" evidence="10">
    <location>
        <position position="110"/>
    </location>
    <ligand>
        <name>carbamoyl phosphate</name>
        <dbReference type="ChEBI" id="CHEBI:58228"/>
    </ligand>
</feature>
<evidence type="ECO:0000256" key="6">
    <source>
        <dbReference type="ARBA" id="ARBA00022605"/>
    </source>
</evidence>
<dbReference type="Pfam" id="PF02729">
    <property type="entry name" value="OTCace_N"/>
    <property type="match status" value="1"/>
</dbReference>
<evidence type="ECO:0000256" key="8">
    <source>
        <dbReference type="ARBA" id="ARBA00029440"/>
    </source>
</evidence>
<dbReference type="FunFam" id="3.40.50.1370:FF:000016">
    <property type="entry name" value="Ornithine carbamoyltransferase"/>
    <property type="match status" value="1"/>
</dbReference>
<proteinExistence type="inferred from homology"/>
<sequence>MPMVVSLAGRDILCLQDFTREEIETILETAKMMKIWNKIGKPHRVLEGKTLAMIFQKPSTRTRISFEVGMYQLGGYALYLNAQDLQLRRGETIADTARVLSRYVDGIMARVYAHKDVEDLAKYASVPVINGLSDFSHPCQALADYMTIWEKKGRIQGIKVVYVGDGNNVAHSLMIAGTKLGADVVVATPEGYEPDEKVIKWAEKNAAESGGSFELLHDPVKAVKDADVIYTDVWASMGQEAEAEMRRKIFKPFQVNKELVKHAKPDYIFMHCLPAHRGEEVTDDVIDSPNSVVWDQAENRLHAQKAALALVMGGIKI</sequence>
<comment type="subcellular location">
    <subcellularLocation>
        <location evidence="1 10">Cytoplasm</location>
    </subcellularLocation>
</comment>
<name>A0A0S1XFJ6_THEBA</name>
<evidence type="ECO:0000256" key="1">
    <source>
        <dbReference type="ARBA" id="ARBA00004496"/>
    </source>
</evidence>
<dbReference type="NCBIfam" id="NF001986">
    <property type="entry name" value="PRK00779.1"/>
    <property type="match status" value="1"/>
</dbReference>
<reference evidence="13 14" key="1">
    <citation type="journal article" date="2016" name="Genome Announc.">
        <title>Complete genome sequence of the hyperthermophilic and piezophilic archaeon Thermococcus barophilus Ch5, capable of growth at the expense of hydrogenogenesis from carbon monoxide and formate.</title>
        <authorList>
            <person name="Oger P."/>
            <person name="Sokolova T.G."/>
            <person name="Kozhevnikova D.A."/>
            <person name="Taranov E.A."/>
            <person name="Vannier P."/>
            <person name="Lee H.S."/>
            <person name="Kwon K.K."/>
            <person name="Kang S.G."/>
            <person name="Lee J.H."/>
            <person name="Bonch-Osmolovskaya E.A."/>
            <person name="Lebedinsky A.V."/>
        </authorList>
    </citation>
    <scope>NUCLEOTIDE SEQUENCE [LARGE SCALE GENOMIC DNA]</scope>
    <source>
        <strain evidence="14">Ch5</strain>
    </source>
</reference>
<gene>
    <name evidence="13" type="ORF">TBCH5v1_2697</name>
</gene>
<dbReference type="Proteomes" id="UP000066042">
    <property type="component" value="Chromosome"/>
</dbReference>
<evidence type="ECO:0000313" key="14">
    <source>
        <dbReference type="Proteomes" id="UP000066042"/>
    </source>
</evidence>
<accession>A0A0S1XFJ6</accession>
<feature type="binding site" evidence="10">
    <location>
        <position position="86"/>
    </location>
    <ligand>
        <name>carbamoyl phosphate</name>
        <dbReference type="ChEBI" id="CHEBI:58228"/>
    </ligand>
</feature>
<dbReference type="Gene3D" id="3.40.50.1370">
    <property type="entry name" value="Aspartate/ornithine carbamoyltransferase"/>
    <property type="match status" value="2"/>
</dbReference>
<dbReference type="InterPro" id="IPR024904">
    <property type="entry name" value="OTCase_ArgI"/>
</dbReference>
<dbReference type="PROSITE" id="PS00097">
    <property type="entry name" value="CARBAMOYLTRANSFERASE"/>
    <property type="match status" value="1"/>
</dbReference>
<feature type="domain" description="Aspartate/ornithine carbamoyltransferase Asp/Orn-binding" evidence="11">
    <location>
        <begin position="156"/>
        <end position="310"/>
    </location>
</feature>
<dbReference type="InterPro" id="IPR002292">
    <property type="entry name" value="Orn/put_carbamltrans"/>
</dbReference>
<dbReference type="GO" id="GO:0005737">
    <property type="term" value="C:cytoplasm"/>
    <property type="evidence" value="ECO:0007669"/>
    <property type="project" value="UniProtKB-SubCell"/>
</dbReference>
<evidence type="ECO:0000256" key="2">
    <source>
        <dbReference type="ARBA" id="ARBA00007805"/>
    </source>
</evidence>
<comment type="similarity">
    <text evidence="2 10">Belongs to the aspartate/ornithine carbamoyltransferase superfamily. OTCase family.</text>
</comment>
<feature type="binding site" evidence="10">
    <location>
        <position position="168"/>
    </location>
    <ligand>
        <name>L-ornithine</name>
        <dbReference type="ChEBI" id="CHEBI:46911"/>
    </ligand>
</feature>
<dbReference type="EC" id="2.1.3.3" evidence="3 10"/>
<feature type="binding site" evidence="10">
    <location>
        <begin position="272"/>
        <end position="273"/>
    </location>
    <ligand>
        <name>carbamoyl phosphate</name>
        <dbReference type="ChEBI" id="CHEBI:58228"/>
    </ligand>
</feature>
<feature type="binding site" evidence="10">
    <location>
        <position position="300"/>
    </location>
    <ligand>
        <name>carbamoyl phosphate</name>
        <dbReference type="ChEBI" id="CHEBI:58228"/>
    </ligand>
</feature>
<dbReference type="GO" id="GO:0019240">
    <property type="term" value="P:citrulline biosynthetic process"/>
    <property type="evidence" value="ECO:0007669"/>
    <property type="project" value="TreeGrafter"/>
</dbReference>
<dbReference type="NCBIfam" id="TIGR00658">
    <property type="entry name" value="orni_carb_tr"/>
    <property type="match status" value="1"/>
</dbReference>
<keyword evidence="5" id="KW-0055">Arginine biosynthesis</keyword>
<evidence type="ECO:0000259" key="11">
    <source>
        <dbReference type="Pfam" id="PF00185"/>
    </source>
</evidence>
<comment type="pathway">
    <text evidence="8">Amino-acid biosynthesis.</text>
</comment>
<evidence type="ECO:0000259" key="12">
    <source>
        <dbReference type="Pfam" id="PF02729"/>
    </source>
</evidence>
<dbReference type="InterPro" id="IPR036901">
    <property type="entry name" value="Asp/Orn_carbamoylTrfase_sf"/>
</dbReference>
<dbReference type="AlphaFoldDB" id="A0A0S1XFJ6"/>
<feature type="binding site" evidence="10">
    <location>
        <begin position="59"/>
        <end position="62"/>
    </location>
    <ligand>
        <name>carbamoyl phosphate</name>
        <dbReference type="ChEBI" id="CHEBI:58228"/>
    </ligand>
</feature>
<dbReference type="SUPFAM" id="SSF53671">
    <property type="entry name" value="Aspartate/ornithine carbamoyltransferase"/>
    <property type="match status" value="1"/>
</dbReference>
<dbReference type="PANTHER" id="PTHR45753:SF3">
    <property type="entry name" value="ORNITHINE TRANSCARBAMYLASE, MITOCHONDRIAL"/>
    <property type="match status" value="1"/>
</dbReference>
<evidence type="ECO:0000313" key="13">
    <source>
        <dbReference type="EMBL" id="ALM76585.1"/>
    </source>
</evidence>
<evidence type="ECO:0000256" key="9">
    <source>
        <dbReference type="ARBA" id="ARBA00048772"/>
    </source>
</evidence>
<dbReference type="EMBL" id="CP013050">
    <property type="protein sequence ID" value="ALM76585.1"/>
    <property type="molecule type" value="Genomic_DNA"/>
</dbReference>
<evidence type="ECO:0000256" key="5">
    <source>
        <dbReference type="ARBA" id="ARBA00022571"/>
    </source>
</evidence>
<dbReference type="GO" id="GO:0016597">
    <property type="term" value="F:amino acid binding"/>
    <property type="evidence" value="ECO:0007669"/>
    <property type="project" value="InterPro"/>
</dbReference>
<dbReference type="Pfam" id="PF00185">
    <property type="entry name" value="OTCace"/>
    <property type="match status" value="1"/>
</dbReference>
<organism evidence="13 14">
    <name type="scientific">Thermococcus barophilus</name>
    <dbReference type="NCBI Taxonomy" id="55802"/>
    <lineage>
        <taxon>Archaea</taxon>
        <taxon>Methanobacteriati</taxon>
        <taxon>Methanobacteriota</taxon>
        <taxon>Thermococci</taxon>
        <taxon>Thermococcales</taxon>
        <taxon>Thermococcaceae</taxon>
        <taxon>Thermococcus</taxon>
    </lineage>
</organism>
<evidence type="ECO:0000256" key="7">
    <source>
        <dbReference type="ARBA" id="ARBA00022679"/>
    </source>
</evidence>